<dbReference type="OrthoDB" id="10508023at2759"/>
<keyword evidence="2" id="KW-1185">Reference proteome</keyword>
<dbReference type="EMBL" id="CAJJDP010000051">
    <property type="protein sequence ID" value="CAD8168398.1"/>
    <property type="molecule type" value="Genomic_DNA"/>
</dbReference>
<dbReference type="Proteomes" id="UP000683925">
    <property type="component" value="Unassembled WGS sequence"/>
</dbReference>
<reference evidence="1" key="1">
    <citation type="submission" date="2021-01" db="EMBL/GenBank/DDBJ databases">
        <authorList>
            <consortium name="Genoscope - CEA"/>
            <person name="William W."/>
        </authorList>
    </citation>
    <scope>NUCLEOTIDE SEQUENCE</scope>
</reference>
<dbReference type="AlphaFoldDB" id="A0A8S1UT19"/>
<protein>
    <submittedName>
        <fullName evidence="1">Uncharacterized protein</fullName>
    </submittedName>
</protein>
<name>A0A8S1UT19_PAROT</name>
<organism evidence="1 2">
    <name type="scientific">Paramecium octaurelia</name>
    <dbReference type="NCBI Taxonomy" id="43137"/>
    <lineage>
        <taxon>Eukaryota</taxon>
        <taxon>Sar</taxon>
        <taxon>Alveolata</taxon>
        <taxon>Ciliophora</taxon>
        <taxon>Intramacronucleata</taxon>
        <taxon>Oligohymenophorea</taxon>
        <taxon>Peniculida</taxon>
        <taxon>Parameciidae</taxon>
        <taxon>Paramecium</taxon>
    </lineage>
</organism>
<accession>A0A8S1UT19</accession>
<gene>
    <name evidence="1" type="ORF">POCTA_138.1.T0510294</name>
</gene>
<proteinExistence type="predicted"/>
<sequence length="123" mass="14906">MTSKIMYNNQITLKIQKLLTQLYSQDQQKSSKLQEDKTFINEMQRQFELLLNCSDIFQTLDVFKNTREYVKDIMENNTIQFLPLLKNKNEFKTPKFEQNLLKFSNKLYKFQKIFPVSFQFNLL</sequence>
<evidence type="ECO:0000313" key="2">
    <source>
        <dbReference type="Proteomes" id="UP000683925"/>
    </source>
</evidence>
<evidence type="ECO:0000313" key="1">
    <source>
        <dbReference type="EMBL" id="CAD8168398.1"/>
    </source>
</evidence>
<comment type="caution">
    <text evidence="1">The sequence shown here is derived from an EMBL/GenBank/DDBJ whole genome shotgun (WGS) entry which is preliminary data.</text>
</comment>